<keyword evidence="1" id="KW-0812">Transmembrane</keyword>
<protein>
    <submittedName>
        <fullName evidence="2">YtxH domain-containing protein</fullName>
    </submittedName>
</protein>
<dbReference type="EMBL" id="QJVJ01000002">
    <property type="protein sequence ID" value="PYI56145.1"/>
    <property type="molecule type" value="Genomic_DNA"/>
</dbReference>
<evidence type="ECO:0000313" key="3">
    <source>
        <dbReference type="Proteomes" id="UP000247476"/>
    </source>
</evidence>
<dbReference type="InterPro" id="IPR052928">
    <property type="entry name" value="Desiccation-related_membrane"/>
</dbReference>
<evidence type="ECO:0000313" key="2">
    <source>
        <dbReference type="EMBL" id="PYI56145.1"/>
    </source>
</evidence>
<dbReference type="Pfam" id="PF12732">
    <property type="entry name" value="YtxH"/>
    <property type="match status" value="1"/>
</dbReference>
<dbReference type="InterPro" id="IPR024623">
    <property type="entry name" value="YtxH"/>
</dbReference>
<dbReference type="Proteomes" id="UP000247476">
    <property type="component" value="Unassembled WGS sequence"/>
</dbReference>
<comment type="caution">
    <text evidence="2">The sequence shown here is derived from an EMBL/GenBank/DDBJ whole genome shotgun (WGS) entry which is preliminary data.</text>
</comment>
<keyword evidence="1" id="KW-0472">Membrane</keyword>
<dbReference type="RefSeq" id="WP_110838675.1">
    <property type="nucleotide sequence ID" value="NZ_QJVJ01000002.1"/>
</dbReference>
<sequence length="134" mass="14515">MSEHNGRGKDFLLGAIVGGVLGAVTALLLAPKSGKELRKDLSEQAHRVSEKTLELAETVGTKTHEIAETVGAKTQVIAKQVSEQTGEWVQKAKEVVETVSDEVRAWKDARREVAATGEEMMPADADVLVRRPLK</sequence>
<accession>A0A2V5K9E9</accession>
<reference evidence="2 3" key="1">
    <citation type="submission" date="2018-05" db="EMBL/GenBank/DDBJ databases">
        <title>Paenibacillus flagellatus sp. nov., isolated from selenium mineral soil.</title>
        <authorList>
            <person name="Dai X."/>
        </authorList>
    </citation>
    <scope>NUCLEOTIDE SEQUENCE [LARGE SCALE GENOMIC DNA]</scope>
    <source>
        <strain evidence="2 3">DXL2</strain>
    </source>
</reference>
<name>A0A2V5K9E9_9BACL</name>
<dbReference type="PANTHER" id="PTHR35792">
    <property type="entry name" value="GENERAL STRESS PROTEIN"/>
    <property type="match status" value="1"/>
</dbReference>
<dbReference type="AlphaFoldDB" id="A0A2V5K9E9"/>
<keyword evidence="3" id="KW-1185">Reference proteome</keyword>
<keyword evidence="1" id="KW-1133">Transmembrane helix</keyword>
<dbReference type="Gene3D" id="1.20.120.20">
    <property type="entry name" value="Apolipoprotein"/>
    <property type="match status" value="1"/>
</dbReference>
<dbReference type="PANTHER" id="PTHR35792:SF1">
    <property type="entry name" value="SLL0268 PROTEIN"/>
    <property type="match status" value="1"/>
</dbReference>
<organism evidence="2 3">
    <name type="scientific">Paenibacillus flagellatus</name>
    <dbReference type="NCBI Taxonomy" id="2211139"/>
    <lineage>
        <taxon>Bacteria</taxon>
        <taxon>Bacillati</taxon>
        <taxon>Bacillota</taxon>
        <taxon>Bacilli</taxon>
        <taxon>Bacillales</taxon>
        <taxon>Paenibacillaceae</taxon>
        <taxon>Paenibacillus</taxon>
    </lineage>
</organism>
<proteinExistence type="predicted"/>
<gene>
    <name evidence="2" type="ORF">DLM86_03915</name>
</gene>
<feature type="transmembrane region" description="Helical" evidence="1">
    <location>
        <begin position="12"/>
        <end position="30"/>
    </location>
</feature>
<evidence type="ECO:0000256" key="1">
    <source>
        <dbReference type="SAM" id="Phobius"/>
    </source>
</evidence>
<dbReference type="OrthoDB" id="9810874at2"/>